<reference evidence="2" key="1">
    <citation type="submission" date="2021-11" db="EMBL/GenBank/DDBJ databases">
        <authorList>
            <consortium name="Genoscope - CEA"/>
            <person name="William W."/>
        </authorList>
    </citation>
    <scope>NUCLEOTIDE SEQUENCE</scope>
</reference>
<feature type="domain" description="DUF8204" evidence="1">
    <location>
        <begin position="18"/>
        <end position="95"/>
    </location>
</feature>
<dbReference type="InterPro" id="IPR058517">
    <property type="entry name" value="DUF8204"/>
</dbReference>
<dbReference type="AlphaFoldDB" id="A0A8J2WUI2"/>
<name>A0A8J2WUI2_9STRA</name>
<accession>A0A8J2WUI2</accession>
<dbReference type="EMBL" id="CAKKNE010000001">
    <property type="protein sequence ID" value="CAH0366070.1"/>
    <property type="molecule type" value="Genomic_DNA"/>
</dbReference>
<evidence type="ECO:0000259" key="1">
    <source>
        <dbReference type="Pfam" id="PF26631"/>
    </source>
</evidence>
<dbReference type="Proteomes" id="UP000789595">
    <property type="component" value="Unassembled WGS sequence"/>
</dbReference>
<evidence type="ECO:0000313" key="3">
    <source>
        <dbReference type="Proteomes" id="UP000789595"/>
    </source>
</evidence>
<sequence length="210" mass="23071">MAKEQDAPPPTPAPAPVSSCAGLLWFTSEMKSAGRPPYCFGRRGELKAGAEALEKIAKNDDQQKDDKPSEGFTYACLGYAQATAKMTREGKLPLCDVGVRFALLRAADTNEQRKKKALAAARRRDTVGTTAGISPRDEDELSKKASGVLQYMANGIQTFVTKASRFWSGALTNYPEKFGSFTDKMTRALQNHTKYLLKLCRKALAWRPSE</sequence>
<comment type="caution">
    <text evidence="2">The sequence shown here is derived from an EMBL/GenBank/DDBJ whole genome shotgun (WGS) entry which is preliminary data.</text>
</comment>
<keyword evidence="3" id="KW-1185">Reference proteome</keyword>
<gene>
    <name evidence="2" type="ORF">PECAL_1P25410</name>
</gene>
<proteinExistence type="predicted"/>
<evidence type="ECO:0000313" key="2">
    <source>
        <dbReference type="EMBL" id="CAH0366070.1"/>
    </source>
</evidence>
<dbReference type="Pfam" id="PF26631">
    <property type="entry name" value="DUF8204"/>
    <property type="match status" value="1"/>
</dbReference>
<protein>
    <recommendedName>
        <fullName evidence="1">DUF8204 domain-containing protein</fullName>
    </recommendedName>
</protein>
<organism evidence="2 3">
    <name type="scientific">Pelagomonas calceolata</name>
    <dbReference type="NCBI Taxonomy" id="35677"/>
    <lineage>
        <taxon>Eukaryota</taxon>
        <taxon>Sar</taxon>
        <taxon>Stramenopiles</taxon>
        <taxon>Ochrophyta</taxon>
        <taxon>Pelagophyceae</taxon>
        <taxon>Pelagomonadales</taxon>
        <taxon>Pelagomonadaceae</taxon>
        <taxon>Pelagomonas</taxon>
    </lineage>
</organism>